<name>A0A9P7ZB03_9HELO</name>
<dbReference type="PANTHER" id="PTHR43540:SF9">
    <property type="entry name" value="FAMILY HYDROLASE, PUTATIVE (AFU_ORTHOLOGUE AFUA_2G08700)-RELATED"/>
    <property type="match status" value="1"/>
</dbReference>
<keyword evidence="5" id="KW-1185">Reference proteome</keyword>
<proteinExistence type="inferred from homology"/>
<accession>A0A9P7ZB03</accession>
<sequence length="315" mass="34212">MTTHSNPKNEDDRTPKIIGPPSHFWLWTAKTGFDLTHPSTLTSTPLTPHLALQTSTSPITISPSKTALVIIDMQNFFLSRALRRYGPCHAAEAVLLRTAIPAARKAGIQVIWLNWGISDGELAAMSPTMLRGFGFEYQGERLEVPEPGKVKSMEETWTGRGIGDQMGTLTLEEGGTVDAGRMLMRGQWNTALHPPLQAAYDSSLATALPDVVLHKHRVSGAISSSTGLLPFLENNGKHLKTLLFTGVNTDQCVFGTMQDANLAGWDTVLLKDGCWTNSPEYASQMAVYNGGKCWGFVSSCAQLAYGVEVMNGEMS</sequence>
<dbReference type="Gene3D" id="3.40.50.850">
    <property type="entry name" value="Isochorismatase-like"/>
    <property type="match status" value="1"/>
</dbReference>
<dbReference type="SUPFAM" id="SSF52499">
    <property type="entry name" value="Isochorismatase-like hydrolases"/>
    <property type="match status" value="1"/>
</dbReference>
<feature type="domain" description="Isochorismatase-like" evidence="3">
    <location>
        <begin position="197"/>
        <end position="287"/>
    </location>
</feature>
<dbReference type="InterPro" id="IPR000868">
    <property type="entry name" value="Isochorismatase-like_dom"/>
</dbReference>
<evidence type="ECO:0000313" key="5">
    <source>
        <dbReference type="Proteomes" id="UP000887226"/>
    </source>
</evidence>
<evidence type="ECO:0000313" key="4">
    <source>
        <dbReference type="EMBL" id="KAG9248764.1"/>
    </source>
</evidence>
<evidence type="ECO:0000259" key="3">
    <source>
        <dbReference type="Pfam" id="PF00857"/>
    </source>
</evidence>
<gene>
    <name evidence="4" type="ORF">BJ878DRAFT_476131</name>
</gene>
<dbReference type="EMBL" id="MU253743">
    <property type="protein sequence ID" value="KAG9248764.1"/>
    <property type="molecule type" value="Genomic_DNA"/>
</dbReference>
<protein>
    <submittedName>
        <fullName evidence="4">Isochorismatase family protein</fullName>
    </submittedName>
</protein>
<dbReference type="Pfam" id="PF00857">
    <property type="entry name" value="Isochorismatase"/>
    <property type="match status" value="1"/>
</dbReference>
<dbReference type="InterPro" id="IPR036380">
    <property type="entry name" value="Isochorismatase-like_sf"/>
</dbReference>
<evidence type="ECO:0000256" key="1">
    <source>
        <dbReference type="ARBA" id="ARBA00006336"/>
    </source>
</evidence>
<comment type="similarity">
    <text evidence="1">Belongs to the isochorismatase family.</text>
</comment>
<dbReference type="PANTHER" id="PTHR43540">
    <property type="entry name" value="PEROXYUREIDOACRYLATE/UREIDOACRYLATE AMIDOHYDROLASE-RELATED"/>
    <property type="match status" value="1"/>
</dbReference>
<keyword evidence="2" id="KW-0378">Hydrolase</keyword>
<comment type="caution">
    <text evidence="4">The sequence shown here is derived from an EMBL/GenBank/DDBJ whole genome shotgun (WGS) entry which is preliminary data.</text>
</comment>
<dbReference type="GO" id="GO:0016787">
    <property type="term" value="F:hydrolase activity"/>
    <property type="evidence" value="ECO:0007669"/>
    <property type="project" value="UniProtKB-KW"/>
</dbReference>
<dbReference type="InterPro" id="IPR050272">
    <property type="entry name" value="Isochorismatase-like_hydrls"/>
</dbReference>
<organism evidence="4 5">
    <name type="scientific">Calycina marina</name>
    <dbReference type="NCBI Taxonomy" id="1763456"/>
    <lineage>
        <taxon>Eukaryota</taxon>
        <taxon>Fungi</taxon>
        <taxon>Dikarya</taxon>
        <taxon>Ascomycota</taxon>
        <taxon>Pezizomycotina</taxon>
        <taxon>Leotiomycetes</taxon>
        <taxon>Helotiales</taxon>
        <taxon>Pezizellaceae</taxon>
        <taxon>Calycina</taxon>
    </lineage>
</organism>
<dbReference type="Proteomes" id="UP000887226">
    <property type="component" value="Unassembled WGS sequence"/>
</dbReference>
<reference evidence="4" key="1">
    <citation type="journal article" date="2021" name="IMA Fungus">
        <title>Genomic characterization of three marine fungi, including Emericellopsis atlantica sp. nov. with signatures of a generalist lifestyle and marine biomass degradation.</title>
        <authorList>
            <person name="Hagestad O.C."/>
            <person name="Hou L."/>
            <person name="Andersen J.H."/>
            <person name="Hansen E.H."/>
            <person name="Altermark B."/>
            <person name="Li C."/>
            <person name="Kuhnert E."/>
            <person name="Cox R.J."/>
            <person name="Crous P.W."/>
            <person name="Spatafora J.W."/>
            <person name="Lail K."/>
            <person name="Amirebrahimi M."/>
            <person name="Lipzen A."/>
            <person name="Pangilinan J."/>
            <person name="Andreopoulos W."/>
            <person name="Hayes R.D."/>
            <person name="Ng V."/>
            <person name="Grigoriev I.V."/>
            <person name="Jackson S.A."/>
            <person name="Sutton T.D.S."/>
            <person name="Dobson A.D.W."/>
            <person name="Rama T."/>
        </authorList>
    </citation>
    <scope>NUCLEOTIDE SEQUENCE</scope>
    <source>
        <strain evidence="4">TRa3180A</strain>
    </source>
</reference>
<dbReference type="AlphaFoldDB" id="A0A9P7ZB03"/>
<evidence type="ECO:0000256" key="2">
    <source>
        <dbReference type="ARBA" id="ARBA00022801"/>
    </source>
</evidence>
<dbReference type="OrthoDB" id="167809at2759"/>
<dbReference type="CDD" id="cd00431">
    <property type="entry name" value="cysteine_hydrolases"/>
    <property type="match status" value="1"/>
</dbReference>